<feature type="compositionally biased region" description="Polar residues" evidence="1">
    <location>
        <begin position="1956"/>
        <end position="1969"/>
    </location>
</feature>
<dbReference type="InterPro" id="IPR025331">
    <property type="entry name" value="TNT"/>
</dbReference>
<feature type="transmembrane region" description="Helical" evidence="2">
    <location>
        <begin position="112"/>
        <end position="136"/>
    </location>
</feature>
<feature type="region of interest" description="Disordered" evidence="1">
    <location>
        <begin position="269"/>
        <end position="484"/>
    </location>
</feature>
<feature type="compositionally biased region" description="Gly residues" evidence="1">
    <location>
        <begin position="563"/>
        <end position="617"/>
    </location>
</feature>
<feature type="compositionally biased region" description="Gly residues" evidence="1">
    <location>
        <begin position="432"/>
        <end position="467"/>
    </location>
</feature>
<evidence type="ECO:0000259" key="4">
    <source>
        <dbReference type="Pfam" id="PF25547"/>
    </source>
</evidence>
<feature type="compositionally biased region" description="Low complexity" evidence="1">
    <location>
        <begin position="660"/>
        <end position="678"/>
    </location>
</feature>
<feature type="region of interest" description="Disordered" evidence="1">
    <location>
        <begin position="1378"/>
        <end position="1453"/>
    </location>
</feature>
<feature type="compositionally biased region" description="Low complexity" evidence="1">
    <location>
        <begin position="378"/>
        <end position="387"/>
    </location>
</feature>
<feature type="compositionally biased region" description="Gly residues" evidence="1">
    <location>
        <begin position="496"/>
        <end position="525"/>
    </location>
</feature>
<feature type="domain" description="TNT" evidence="3">
    <location>
        <begin position="1084"/>
        <end position="1187"/>
    </location>
</feature>
<feature type="compositionally biased region" description="Basic and acidic residues" evidence="1">
    <location>
        <begin position="894"/>
        <end position="907"/>
    </location>
</feature>
<name>A0ABU0WRG7_9PSEU</name>
<dbReference type="EMBL" id="NSDM01000001">
    <property type="protein sequence ID" value="MDQ2582436.1"/>
    <property type="molecule type" value="Genomic_DNA"/>
</dbReference>
<feature type="compositionally biased region" description="Gly residues" evidence="1">
    <location>
        <begin position="626"/>
        <end position="659"/>
    </location>
</feature>
<feature type="compositionally biased region" description="Gly residues" evidence="1">
    <location>
        <begin position="308"/>
        <end position="328"/>
    </location>
</feature>
<gene>
    <name evidence="5" type="ORF">CKY47_00225</name>
</gene>
<organism evidence="5 6">
    <name type="scientific">Saccharothrix yanglingensis</name>
    <dbReference type="NCBI Taxonomy" id="659496"/>
    <lineage>
        <taxon>Bacteria</taxon>
        <taxon>Bacillati</taxon>
        <taxon>Actinomycetota</taxon>
        <taxon>Actinomycetes</taxon>
        <taxon>Pseudonocardiales</taxon>
        <taxon>Pseudonocardiaceae</taxon>
        <taxon>Saccharothrix</taxon>
    </lineage>
</organism>
<evidence type="ECO:0000256" key="1">
    <source>
        <dbReference type="SAM" id="MobiDB-lite"/>
    </source>
</evidence>
<feature type="compositionally biased region" description="Basic and acidic residues" evidence="1">
    <location>
        <begin position="1927"/>
        <end position="1946"/>
    </location>
</feature>
<keyword evidence="2" id="KW-0812">Transmembrane</keyword>
<keyword evidence="2" id="KW-0472">Membrane</keyword>
<feature type="compositionally biased region" description="Low complexity" evidence="1">
    <location>
        <begin position="329"/>
        <end position="369"/>
    </location>
</feature>
<proteinExistence type="predicted"/>
<dbReference type="Pfam" id="PF14021">
    <property type="entry name" value="TNT"/>
    <property type="match status" value="1"/>
</dbReference>
<feature type="compositionally biased region" description="Gly residues" evidence="1">
    <location>
        <begin position="532"/>
        <end position="554"/>
    </location>
</feature>
<evidence type="ECO:0000313" key="6">
    <source>
        <dbReference type="Proteomes" id="UP001225605"/>
    </source>
</evidence>
<feature type="compositionally biased region" description="Pro residues" evidence="1">
    <location>
        <begin position="291"/>
        <end position="306"/>
    </location>
</feature>
<feature type="compositionally biased region" description="Low complexity" evidence="1">
    <location>
        <begin position="468"/>
        <end position="478"/>
    </location>
</feature>
<dbReference type="Pfam" id="PF25547">
    <property type="entry name" value="WXG100_2"/>
    <property type="match status" value="1"/>
</dbReference>
<feature type="compositionally biased region" description="Low complexity" evidence="1">
    <location>
        <begin position="412"/>
        <end position="431"/>
    </location>
</feature>
<feature type="compositionally biased region" description="Gly residues" evidence="1">
    <location>
        <begin position="744"/>
        <end position="754"/>
    </location>
</feature>
<feature type="compositionally biased region" description="Low complexity" evidence="1">
    <location>
        <begin position="922"/>
        <end position="961"/>
    </location>
</feature>
<dbReference type="Proteomes" id="UP001225605">
    <property type="component" value="Unassembled WGS sequence"/>
</dbReference>
<keyword evidence="2" id="KW-1133">Transmembrane helix</keyword>
<reference evidence="5 6" key="1">
    <citation type="submission" date="2017-06" db="EMBL/GenBank/DDBJ databases">
        <title>Cultured bacterium strain Saccharothrix yanglingensis Hhs.015.</title>
        <authorList>
            <person name="Xia Y."/>
        </authorList>
    </citation>
    <scope>NUCLEOTIDE SEQUENCE [LARGE SCALE GENOMIC DNA]</scope>
    <source>
        <strain evidence="5 6">Hhs.015</strain>
    </source>
</reference>
<sequence length="2049" mass="202780">MGIEIPSEVTWLFPIVVGQSWPEGDETALRRMADAYRTAAQGVKSVIDEGNGAASSVYASQTGDAVKAFEEYWKKFSEGDDSYLPKLQKICEQLAESCDNTALEVEYTKLSIIASLIALAIEIAALIAAAFGTFGASTAGIPIAQQATRLIVQFTFRQLIIAILREVAISVGIDAAIQAVQVARGDRESWDWGKTTEAAVSGAVSGLVGGVSGGLKFEGGGLAGQVAVGATRGAVEGAASTVGTAAALGQDISARDVLMGASAGAVSGGIGGAKDGITVEAPRVTPGGPDGGPPAGGPVPPPPTVGGPPAGGGAPAGGPSGGTGGAPGGPSVSPDGLNRMPGGATSTSSVAAPPAPGPSVAAPPSVGDSSHGGGASSSGGAPSSFGGAPAGQGAGRASLPTAPGAGGGGSSIGSRLGTSGAAPSVAAPVGGPVSGGTSPGGTSPGGSTPGGPVAGGGAAPGGAGSSSGGSAARMPGGASVTGGAAFTPGSSGGAPVGGAAPGGATAGGPAAGGPAAGGSAQGGSPGLRPGAGVTGGGMPGGGMPGGAVPGGVMPGSGSPSGASPGGSFGGTTPGGAVPGGTPAGGSAPGGPAAGGVTPGALAGGGPAGGGVPGGVTPGGPAAPGGSLPGGGTSGGPVPSGGAVPGGVPAGGVPAGGMPAGGPVATGGPVPGAPAAPVAPGGGAAPAGSGLPPTGGPAPVGGAPGGGAPSGGAPGGGAPAGGVPAGGPAPMAGGAGGFAPPPAGAPGGGGGGGRGPSAHSGGEFFTDGGTGGQDVRGTDAVSASSVTGMPVQPVQNAGPVALPEQRGSAPAQQPPTNPTGGFGPQPGSFGPQPGGYQPQPGGFGPAGQQPGGPVAPRADGAAPAVPRTDGPAPASRGTDSAPARPDLAPAARGTDAGRPDTARPDAGRPETAPIPRGADQPVGTPAPDPAAGGPASGDNPTPGTDGTGNTTGDTAGDTTGAPGDEHSPAAAHEWPADTGTSTGADPGTDPATDPFPRKNVWNQPAGVVEGFSHDGPYYSVHESTGPTDQSVGTYDQRAAAIVEPGYQPYGPYGSYEPFRAAHSTPDGGIAWPPNQGAGGPRVVVELPAGTVLDRFGSPGGDFLSPLSPDGQAYGFGERAIMPDSLGKGYHVYVLDAPLTVELAPVAPAFDQAGGARQLQPVLNADLADPATGRMSVQRLIDLGVLHEVDVPPADGRVLPPDFGTFDENGNVSRPDTVTVDEARNGAFDDHAPANQAADLAPNPDLGPVAHNGPIPLGEVSQRVDQAIRNSQVTDAGVALHTEDRLRDLSSRIPANGDHVVLDVHTDGDGVRIGDTRYTRAELVELVGNHPALAGRPIVLVGCDAGVGGADSLAAHVARETGQRVVAPDNLAWSDQHGNVYSSSPNEAGTGPRIPPDGGWHAFDPDGTHGPVGERGMPPGHQPTGDLANDDQAHRGRQDIEPQVQEPWSAPETRHEQTVRLGDDQSFFQGQDLPRDTRVSIQGEDGTVRTVVHVDADGNAYVDAVAPNTRHGDNPEVRNPIPNAHYRVEVGHRHDVFVATADGTRAVTQDTIRVGDRTVPIERTAPIEPIPEPANGRQVIGADHPLAPRPGEAFTARTDLPADTRMEVHDTDGTYRGTVQTDADGRPRWVAAPDFLADGTRNPEVMHSSQGTNYNIDRGPLHQEYRTDANGHPQDAVARTEPTTTRQVPVTGLGQGEPFSSPGQVHDANTEYVVSDEHGQHRGRFLTDESGHVVFEDTHSGQRSRVNNEIAQAPASAQVTSDGFYGLGRAEQPTRTWPTPANGEVHLAVERVKVDGKWEYSVRVVSGDTGGWTPEQRDAVLQPYDNRNPFSSRADLPPGTRFVLDDNRGQGYGTFQTGDDGATSHIHTFRPFSADLNNPLPNAVLVADGDSWRGRTNGDGETVATTGRPDLSSGGAIRRDGAAQLDVGTHGEVDSNGRKLSDGGHHQGNETGGPGEAANQSSQQRDQNQGNERPAFVTEETWHRMERDRAAFMRAGGTVEIIDTFALRDPLQRHPHTYQTRWRVTLDDGTTEIYVRSYPNEHNAALWPADF</sequence>
<feature type="compositionally biased region" description="Low complexity" evidence="1">
    <location>
        <begin position="880"/>
        <end position="891"/>
    </location>
</feature>
<keyword evidence="6" id="KW-1185">Reference proteome</keyword>
<comment type="caution">
    <text evidence="5">The sequence shown here is derived from an EMBL/GenBank/DDBJ whole genome shotgun (WGS) entry which is preliminary data.</text>
</comment>
<accession>A0ABU0WRG7</accession>
<feature type="compositionally biased region" description="Basic and acidic residues" evidence="1">
    <location>
        <begin position="1429"/>
        <end position="1438"/>
    </location>
</feature>
<evidence type="ECO:0000256" key="2">
    <source>
        <dbReference type="SAM" id="Phobius"/>
    </source>
</evidence>
<protein>
    <submittedName>
        <fullName evidence="5">Uncharacterized protein</fullName>
    </submittedName>
</protein>
<feature type="compositionally biased region" description="Low complexity" evidence="1">
    <location>
        <begin position="755"/>
        <end position="766"/>
    </location>
</feature>
<feature type="region of interest" description="Disordered" evidence="1">
    <location>
        <begin position="1886"/>
        <end position="1975"/>
    </location>
</feature>
<dbReference type="InterPro" id="IPR057746">
    <property type="entry name" value="CpnT-like_N"/>
</dbReference>
<evidence type="ECO:0000313" key="5">
    <source>
        <dbReference type="EMBL" id="MDQ2582436.1"/>
    </source>
</evidence>
<feature type="compositionally biased region" description="Gly residues" evidence="1">
    <location>
        <begin position="697"/>
        <end position="724"/>
    </location>
</feature>
<feature type="compositionally biased region" description="Low complexity" evidence="1">
    <location>
        <begin position="824"/>
        <end position="851"/>
    </location>
</feature>
<feature type="domain" description="Outer membrane channel protein CpnT-like N-terminal" evidence="4">
    <location>
        <begin position="5"/>
        <end position="150"/>
    </location>
</feature>
<feature type="region of interest" description="Disordered" evidence="1">
    <location>
        <begin position="496"/>
        <end position="1007"/>
    </location>
</feature>
<evidence type="ECO:0000259" key="3">
    <source>
        <dbReference type="Pfam" id="PF14021"/>
    </source>
</evidence>